<gene>
    <name evidence="1" type="ORF">R8Z52_12450</name>
</gene>
<sequence length="70" mass="7882">METQLAQRMMEIAQRDSLSDDHELVLTAKEFEKAAIGYAAEPQTCGVKNFLGCWARAKKVYSKYTGEPLI</sequence>
<reference evidence="1 2" key="1">
    <citation type="submission" date="2023-11" db="EMBL/GenBank/DDBJ databases">
        <title>Plant-associative lifestyle of Vibrio porteresiae and its evolutionary dynamics.</title>
        <authorList>
            <person name="Rameshkumar N."/>
            <person name="Kirti K."/>
        </authorList>
    </citation>
    <scope>NUCLEOTIDE SEQUENCE [LARGE SCALE GENOMIC DNA]</scope>
    <source>
        <strain evidence="1 2">MSSRF30</strain>
    </source>
</reference>
<accession>A0ABZ0QBH6</accession>
<protein>
    <submittedName>
        <fullName evidence="1">Uncharacterized protein</fullName>
    </submittedName>
</protein>
<proteinExistence type="predicted"/>
<dbReference type="Proteomes" id="UP001304071">
    <property type="component" value="Chromosome 1"/>
</dbReference>
<dbReference type="EMBL" id="CP138203">
    <property type="protein sequence ID" value="WPC72935.1"/>
    <property type="molecule type" value="Genomic_DNA"/>
</dbReference>
<organism evidence="1 2">
    <name type="scientific">Vibrio porteresiae DSM 19223</name>
    <dbReference type="NCBI Taxonomy" id="1123496"/>
    <lineage>
        <taxon>Bacteria</taxon>
        <taxon>Pseudomonadati</taxon>
        <taxon>Pseudomonadota</taxon>
        <taxon>Gammaproteobacteria</taxon>
        <taxon>Vibrionales</taxon>
        <taxon>Vibrionaceae</taxon>
        <taxon>Vibrio</taxon>
    </lineage>
</organism>
<evidence type="ECO:0000313" key="1">
    <source>
        <dbReference type="EMBL" id="WPC72935.1"/>
    </source>
</evidence>
<name>A0ABZ0QBH6_9VIBR</name>
<evidence type="ECO:0000313" key="2">
    <source>
        <dbReference type="Proteomes" id="UP001304071"/>
    </source>
</evidence>
<keyword evidence="2" id="KW-1185">Reference proteome</keyword>
<dbReference type="RefSeq" id="WP_261892745.1">
    <property type="nucleotide sequence ID" value="NZ_AP024895.1"/>
</dbReference>